<sequence>MTNLEQVVINRFRNLSVEKQEDVLQFLDLIQQDLSDKPTLIEVTQAREILDGARQRALANPQKPASQLWDDFNQMKDTIAEEYERHSEISGN</sequence>
<reference evidence="1" key="1">
    <citation type="submission" date="2021-04" db="EMBL/GenBank/DDBJ databases">
        <title>Genome sequence of Woronichinia naegeliana from Washington state freshwater lake bloom.</title>
        <authorList>
            <person name="Dreher T.W."/>
        </authorList>
    </citation>
    <scope>NUCLEOTIDE SEQUENCE</scope>
    <source>
        <strain evidence="1">WA131</strain>
    </source>
</reference>
<protein>
    <submittedName>
        <fullName evidence="1">Uncharacterized protein</fullName>
    </submittedName>
</protein>
<dbReference type="Proteomes" id="UP001065613">
    <property type="component" value="Chromosome"/>
</dbReference>
<evidence type="ECO:0000313" key="1">
    <source>
        <dbReference type="EMBL" id="UXE63246.1"/>
    </source>
</evidence>
<name>A0A977L256_9CYAN</name>
<proteinExistence type="predicted"/>
<accession>A0A977L256</accession>
<gene>
    <name evidence="1" type="ORF">KA717_11660</name>
</gene>
<dbReference type="AlphaFoldDB" id="A0A977L256"/>
<dbReference type="KEGG" id="wna:KA717_11660"/>
<organism evidence="1">
    <name type="scientific">Woronichinia naegeliana WA131</name>
    <dbReference type="NCBI Taxonomy" id="2824559"/>
    <lineage>
        <taxon>Bacteria</taxon>
        <taxon>Bacillati</taxon>
        <taxon>Cyanobacteriota</taxon>
        <taxon>Cyanophyceae</taxon>
        <taxon>Synechococcales</taxon>
        <taxon>Coelosphaeriaceae</taxon>
        <taxon>Woronichinia</taxon>
    </lineage>
</organism>
<dbReference type="EMBL" id="CP073041">
    <property type="protein sequence ID" value="UXE63246.1"/>
    <property type="molecule type" value="Genomic_DNA"/>
</dbReference>